<keyword evidence="2" id="KW-0812">Transmembrane</keyword>
<keyword evidence="4" id="KW-0472">Membrane</keyword>
<evidence type="ECO:0000256" key="7">
    <source>
        <dbReference type="SAM" id="MobiDB-lite"/>
    </source>
</evidence>
<evidence type="ECO:0000313" key="8">
    <source>
        <dbReference type="EMBL" id="KAL3275198.1"/>
    </source>
</evidence>
<reference evidence="8 9" key="1">
    <citation type="journal article" date="2021" name="BMC Biol.">
        <title>Horizontally acquired antibacterial genes associated with adaptive radiation of ladybird beetles.</title>
        <authorList>
            <person name="Li H.S."/>
            <person name="Tang X.F."/>
            <person name="Huang Y.H."/>
            <person name="Xu Z.Y."/>
            <person name="Chen M.L."/>
            <person name="Du X.Y."/>
            <person name="Qiu B.Y."/>
            <person name="Chen P.T."/>
            <person name="Zhang W."/>
            <person name="Slipinski A."/>
            <person name="Escalona H.E."/>
            <person name="Waterhouse R.M."/>
            <person name="Zwick A."/>
            <person name="Pang H."/>
        </authorList>
    </citation>
    <scope>NUCLEOTIDE SEQUENCE [LARGE SCALE GENOMIC DNA]</scope>
    <source>
        <strain evidence="8">SYSU2018</strain>
    </source>
</reference>
<accession>A0ABD2N979</accession>
<dbReference type="EMBL" id="JABFTP020000083">
    <property type="protein sequence ID" value="KAL3275198.1"/>
    <property type="molecule type" value="Genomic_DNA"/>
</dbReference>
<dbReference type="AlphaFoldDB" id="A0ABD2N979"/>
<feature type="compositionally biased region" description="Basic residues" evidence="7">
    <location>
        <begin position="156"/>
        <end position="167"/>
    </location>
</feature>
<feature type="region of interest" description="Disordered" evidence="7">
    <location>
        <begin position="322"/>
        <end position="378"/>
    </location>
</feature>
<comment type="similarity">
    <text evidence="5 6">Belongs to the anion channel-forming bestrophin (TC 1.A.46) family. Calcium-sensitive chloride channel subfamily.</text>
</comment>
<feature type="compositionally biased region" description="Low complexity" evidence="7">
    <location>
        <begin position="394"/>
        <end position="407"/>
    </location>
</feature>
<comment type="function">
    <text evidence="6">Forms chloride channels.</text>
</comment>
<feature type="region of interest" description="Disordered" evidence="7">
    <location>
        <begin position="394"/>
        <end position="437"/>
    </location>
</feature>
<dbReference type="PANTHER" id="PTHR10736">
    <property type="entry name" value="BESTROPHIN"/>
    <property type="match status" value="1"/>
</dbReference>
<keyword evidence="6" id="KW-0813">Transport</keyword>
<feature type="compositionally biased region" description="Polar residues" evidence="7">
    <location>
        <begin position="322"/>
        <end position="331"/>
    </location>
</feature>
<keyword evidence="3" id="KW-1133">Transmembrane helix</keyword>
<dbReference type="GO" id="GO:0005886">
    <property type="term" value="C:plasma membrane"/>
    <property type="evidence" value="ECO:0007669"/>
    <property type="project" value="UniProtKB-SubCell"/>
</dbReference>
<dbReference type="InterPro" id="IPR021134">
    <property type="entry name" value="Bestrophin-like"/>
</dbReference>
<feature type="compositionally biased region" description="Polar residues" evidence="7">
    <location>
        <begin position="417"/>
        <end position="427"/>
    </location>
</feature>
<organism evidence="8 9">
    <name type="scientific">Cryptolaemus montrouzieri</name>
    <dbReference type="NCBI Taxonomy" id="559131"/>
    <lineage>
        <taxon>Eukaryota</taxon>
        <taxon>Metazoa</taxon>
        <taxon>Ecdysozoa</taxon>
        <taxon>Arthropoda</taxon>
        <taxon>Hexapoda</taxon>
        <taxon>Insecta</taxon>
        <taxon>Pterygota</taxon>
        <taxon>Neoptera</taxon>
        <taxon>Endopterygota</taxon>
        <taxon>Coleoptera</taxon>
        <taxon>Polyphaga</taxon>
        <taxon>Cucujiformia</taxon>
        <taxon>Coccinelloidea</taxon>
        <taxon>Coccinellidae</taxon>
        <taxon>Scymninae</taxon>
        <taxon>Scymnini</taxon>
        <taxon>Cryptolaemus</taxon>
    </lineage>
</organism>
<keyword evidence="9" id="KW-1185">Reference proteome</keyword>
<name>A0ABD2N979_9CUCU</name>
<dbReference type="Proteomes" id="UP001516400">
    <property type="component" value="Unassembled WGS sequence"/>
</dbReference>
<keyword evidence="6" id="KW-0407">Ion channel</keyword>
<comment type="caution">
    <text evidence="8">The sequence shown here is derived from an EMBL/GenBank/DDBJ whole genome shotgun (WGS) entry which is preliminary data.</text>
</comment>
<dbReference type="PANTHER" id="PTHR10736:SF11">
    <property type="entry name" value="BESTROPHIN 2"/>
    <property type="match status" value="1"/>
</dbReference>
<comment type="subcellular location">
    <subcellularLocation>
        <location evidence="6">Cell membrane</location>
        <topology evidence="6">Multi-pass membrane protein</topology>
    </subcellularLocation>
    <subcellularLocation>
        <location evidence="1">Membrane</location>
    </subcellularLocation>
</comment>
<protein>
    <recommendedName>
        <fullName evidence="6">Bestrophin homolog</fullName>
    </recommendedName>
</protein>
<dbReference type="GO" id="GO:0034707">
    <property type="term" value="C:chloride channel complex"/>
    <property type="evidence" value="ECO:0007669"/>
    <property type="project" value="UniProtKB-KW"/>
</dbReference>
<evidence type="ECO:0000313" key="9">
    <source>
        <dbReference type="Proteomes" id="UP001516400"/>
    </source>
</evidence>
<evidence type="ECO:0000256" key="4">
    <source>
        <dbReference type="ARBA" id="ARBA00023136"/>
    </source>
</evidence>
<dbReference type="InterPro" id="IPR000615">
    <property type="entry name" value="Bestrophin"/>
</dbReference>
<sequence length="437" mass="47402">QVVTLVLYTYFIAALIGKQQPIISDSSNGNEEFSYIPIFTALRFCFYIGWLKVAEVLINPFGEDDDDLELNWLIDRHIKESVDTPIQPRKGSMNWFQRQISRTGMGSIRSASTAYSSGGIFTRPRGNSVYANPENGQLPGAPTGHKMSIYDRLVGRKSGKNQRHRSGSKSGASVPIKTRPRIPTPDVTKEVIEKETRFNVTTAPANINHLNAGMIMPHQLQQGYPYGAGEGTIVQVVLSPIQELDGTGSVNNTLHANQPGTAALAQAILSPSLGPVNVPMTVSQLASLGFSSVNNSPLSTRHFHMGNKSPLFTQSFDKQLEKTSSPVQGLTLTELPASPPVEKMREVRDNEHASSGESNSSEASNSSKGSKNTDATLSLDNFDISKESREFITITPSASAPSSLTALVPEDPKSRKTSVVSQTSMKPNSPKRGEVYV</sequence>
<evidence type="ECO:0000256" key="3">
    <source>
        <dbReference type="ARBA" id="ARBA00022989"/>
    </source>
</evidence>
<dbReference type="GO" id="GO:0005254">
    <property type="term" value="F:chloride channel activity"/>
    <property type="evidence" value="ECO:0007669"/>
    <property type="project" value="UniProtKB-KW"/>
</dbReference>
<keyword evidence="6" id="KW-0868">Chloride</keyword>
<keyword evidence="6" id="KW-0406">Ion transport</keyword>
<proteinExistence type="inferred from homology"/>
<feature type="compositionally biased region" description="Basic and acidic residues" evidence="7">
    <location>
        <begin position="342"/>
        <end position="354"/>
    </location>
</feature>
<keyword evidence="6" id="KW-0869">Chloride channel</keyword>
<feature type="non-terminal residue" evidence="8">
    <location>
        <position position="1"/>
    </location>
</feature>
<feature type="compositionally biased region" description="Low complexity" evidence="7">
    <location>
        <begin position="355"/>
        <end position="370"/>
    </location>
</feature>
<gene>
    <name evidence="8" type="ORF">HHI36_019967</name>
</gene>
<evidence type="ECO:0000256" key="6">
    <source>
        <dbReference type="RuleBase" id="RU363126"/>
    </source>
</evidence>
<evidence type="ECO:0000256" key="2">
    <source>
        <dbReference type="ARBA" id="ARBA00022692"/>
    </source>
</evidence>
<evidence type="ECO:0000256" key="5">
    <source>
        <dbReference type="ARBA" id="ARBA00034769"/>
    </source>
</evidence>
<feature type="region of interest" description="Disordered" evidence="7">
    <location>
        <begin position="156"/>
        <end position="183"/>
    </location>
</feature>
<dbReference type="Pfam" id="PF01062">
    <property type="entry name" value="Bestrophin"/>
    <property type="match status" value="1"/>
</dbReference>
<evidence type="ECO:0000256" key="1">
    <source>
        <dbReference type="ARBA" id="ARBA00004370"/>
    </source>
</evidence>
<keyword evidence="6" id="KW-1003">Cell membrane</keyword>